<reference evidence="2 3" key="1">
    <citation type="journal article" date="2019" name="Commun. Biol.">
        <title>The bagworm genome reveals a unique fibroin gene that provides high tensile strength.</title>
        <authorList>
            <person name="Kono N."/>
            <person name="Nakamura H."/>
            <person name="Ohtoshi R."/>
            <person name="Tomita M."/>
            <person name="Numata K."/>
            <person name="Arakawa K."/>
        </authorList>
    </citation>
    <scope>NUCLEOTIDE SEQUENCE [LARGE SCALE GENOMIC DNA]</scope>
</reference>
<name>A0A4C1XK61_EUMVA</name>
<organism evidence="2 3">
    <name type="scientific">Eumeta variegata</name>
    <name type="common">Bagworm moth</name>
    <name type="synonym">Eumeta japonica</name>
    <dbReference type="NCBI Taxonomy" id="151549"/>
    <lineage>
        <taxon>Eukaryota</taxon>
        <taxon>Metazoa</taxon>
        <taxon>Ecdysozoa</taxon>
        <taxon>Arthropoda</taxon>
        <taxon>Hexapoda</taxon>
        <taxon>Insecta</taxon>
        <taxon>Pterygota</taxon>
        <taxon>Neoptera</taxon>
        <taxon>Endopterygota</taxon>
        <taxon>Lepidoptera</taxon>
        <taxon>Glossata</taxon>
        <taxon>Ditrysia</taxon>
        <taxon>Tineoidea</taxon>
        <taxon>Psychidae</taxon>
        <taxon>Oiketicinae</taxon>
        <taxon>Eumeta</taxon>
    </lineage>
</organism>
<feature type="region of interest" description="Disordered" evidence="1">
    <location>
        <begin position="48"/>
        <end position="75"/>
    </location>
</feature>
<comment type="caution">
    <text evidence="2">The sequence shown here is derived from an EMBL/GenBank/DDBJ whole genome shotgun (WGS) entry which is preliminary data.</text>
</comment>
<gene>
    <name evidence="2" type="ORF">EVAR_49555_1</name>
</gene>
<feature type="compositionally biased region" description="Low complexity" evidence="1">
    <location>
        <begin position="57"/>
        <end position="73"/>
    </location>
</feature>
<evidence type="ECO:0000313" key="3">
    <source>
        <dbReference type="Proteomes" id="UP000299102"/>
    </source>
</evidence>
<sequence length="104" mass="11636">MKKEIHPHPCNGLADNSRRISYPSVAHVVLRQPLETICKENNMLIRQTDMPSLPPRLSATTLDSRSSRDSGSPPLTPLVYCRWPPTIAKQSHSPPAARLLIDIF</sequence>
<protein>
    <submittedName>
        <fullName evidence="2">Uncharacterized protein</fullName>
    </submittedName>
</protein>
<dbReference type="EMBL" id="BGZK01000870">
    <property type="protein sequence ID" value="GBP63500.1"/>
    <property type="molecule type" value="Genomic_DNA"/>
</dbReference>
<evidence type="ECO:0000313" key="2">
    <source>
        <dbReference type="EMBL" id="GBP63500.1"/>
    </source>
</evidence>
<keyword evidence="3" id="KW-1185">Reference proteome</keyword>
<evidence type="ECO:0000256" key="1">
    <source>
        <dbReference type="SAM" id="MobiDB-lite"/>
    </source>
</evidence>
<proteinExistence type="predicted"/>
<dbReference type="AlphaFoldDB" id="A0A4C1XK61"/>
<dbReference type="Proteomes" id="UP000299102">
    <property type="component" value="Unassembled WGS sequence"/>
</dbReference>
<accession>A0A4C1XK61</accession>